<dbReference type="InterPro" id="IPR008801">
    <property type="entry name" value="RALF"/>
</dbReference>
<dbReference type="PANTHER" id="PTHR34270">
    <property type="entry name" value="PROTEIN RALF-LIKE 15-RELATED"/>
    <property type="match status" value="1"/>
</dbReference>
<evidence type="ECO:0000256" key="1">
    <source>
        <dbReference type="ARBA" id="ARBA00004613"/>
    </source>
</evidence>
<evidence type="ECO:0000256" key="2">
    <source>
        <dbReference type="ARBA" id="ARBA00009178"/>
    </source>
</evidence>
<evidence type="ECO:0000313" key="11">
    <source>
        <dbReference type="RefSeq" id="XP_022136918.1"/>
    </source>
</evidence>
<comment type="similarity">
    <text evidence="2">Belongs to the plant rapid alkalinization factor (RALF) family.</text>
</comment>
<dbReference type="RefSeq" id="XP_022136918.1">
    <property type="nucleotide sequence ID" value="XM_022281226.1"/>
</dbReference>
<feature type="compositionally biased region" description="Basic and acidic residues" evidence="8">
    <location>
        <begin position="81"/>
        <end position="90"/>
    </location>
</feature>
<dbReference type="GO" id="GO:0005179">
    <property type="term" value="F:hormone activity"/>
    <property type="evidence" value="ECO:0007669"/>
    <property type="project" value="UniProtKB-KW"/>
</dbReference>
<accession>A0A6J1C8U5</accession>
<evidence type="ECO:0000256" key="3">
    <source>
        <dbReference type="ARBA" id="ARBA00022525"/>
    </source>
</evidence>
<proteinExistence type="inferred from homology"/>
<dbReference type="PANTHER" id="PTHR34270:SF3">
    <property type="entry name" value="PROTEIN RALF-LIKE 16-RELATED"/>
    <property type="match status" value="1"/>
</dbReference>
<feature type="signal peptide" evidence="9">
    <location>
        <begin position="1"/>
        <end position="27"/>
    </location>
</feature>
<comment type="function">
    <text evidence="7">Cell signaling peptide that may regulate plant stress, growth, and development. Mediates a rapid alkalinization of extracellular space by mediating a transient increase in the cytoplasmic Ca(2+) concentration leading to a calcium-dependent signaling events through a cell surface receptor and a concomitant activation of some intracellular mitogen-activated protein kinases.</text>
</comment>
<gene>
    <name evidence="11" type="primary">LOC111008495</name>
</gene>
<feature type="chain" id="PRO_5026787395" evidence="9">
    <location>
        <begin position="28"/>
        <end position="176"/>
    </location>
</feature>
<evidence type="ECO:0000256" key="4">
    <source>
        <dbReference type="ARBA" id="ARBA00022702"/>
    </source>
</evidence>
<keyword evidence="3" id="KW-0964">Secreted</keyword>
<feature type="region of interest" description="Disordered" evidence="8">
    <location>
        <begin position="81"/>
        <end position="145"/>
    </location>
</feature>
<sequence length="176" mass="19948">MMTPKGSMLVFIGILLVSFRMIEITNAIQYINYHALKTDVSPGCSPKHPGLCKLHEANSYQRGCSAINRCRRDDYIDSEEKIKGDAKNHIDDDEDDNVKGHARHDDIKDDDKEKIKGDYRGDDINDDEEKTLKRGAGSDIKDSEEKIKRENILKVDVGNDTNTLQVARKINPIPHK</sequence>
<keyword evidence="10" id="KW-1185">Reference proteome</keyword>
<comment type="subcellular location">
    <subcellularLocation>
        <location evidence="1">Secreted</location>
    </subcellularLocation>
</comment>
<evidence type="ECO:0000256" key="6">
    <source>
        <dbReference type="ARBA" id="ARBA00023157"/>
    </source>
</evidence>
<evidence type="ECO:0000256" key="5">
    <source>
        <dbReference type="ARBA" id="ARBA00022729"/>
    </source>
</evidence>
<dbReference type="GO" id="GO:0005576">
    <property type="term" value="C:extracellular region"/>
    <property type="evidence" value="ECO:0007669"/>
    <property type="project" value="UniProtKB-SubCell"/>
</dbReference>
<dbReference type="Pfam" id="PF05498">
    <property type="entry name" value="RALF"/>
    <property type="match status" value="1"/>
</dbReference>
<evidence type="ECO:0000256" key="9">
    <source>
        <dbReference type="SAM" id="SignalP"/>
    </source>
</evidence>
<keyword evidence="5 9" id="KW-0732">Signal</keyword>
<dbReference type="GeneID" id="111008495"/>
<organism evidence="10 11">
    <name type="scientific">Momordica charantia</name>
    <name type="common">Bitter gourd</name>
    <name type="synonym">Balsam pear</name>
    <dbReference type="NCBI Taxonomy" id="3673"/>
    <lineage>
        <taxon>Eukaryota</taxon>
        <taxon>Viridiplantae</taxon>
        <taxon>Streptophyta</taxon>
        <taxon>Embryophyta</taxon>
        <taxon>Tracheophyta</taxon>
        <taxon>Spermatophyta</taxon>
        <taxon>Magnoliopsida</taxon>
        <taxon>eudicotyledons</taxon>
        <taxon>Gunneridae</taxon>
        <taxon>Pentapetalae</taxon>
        <taxon>rosids</taxon>
        <taxon>fabids</taxon>
        <taxon>Cucurbitales</taxon>
        <taxon>Cucurbitaceae</taxon>
        <taxon>Momordiceae</taxon>
        <taxon>Momordica</taxon>
    </lineage>
</organism>
<name>A0A6J1C8U5_MOMCH</name>
<reference evidence="11" key="1">
    <citation type="submission" date="2025-08" db="UniProtKB">
        <authorList>
            <consortium name="RefSeq"/>
        </authorList>
    </citation>
    <scope>IDENTIFICATION</scope>
    <source>
        <strain evidence="11">OHB3-1</strain>
    </source>
</reference>
<feature type="compositionally biased region" description="Basic and acidic residues" evidence="8">
    <location>
        <begin position="97"/>
        <end position="123"/>
    </location>
</feature>
<dbReference type="GO" id="GO:0040008">
    <property type="term" value="P:regulation of growth"/>
    <property type="evidence" value="ECO:0007669"/>
    <property type="project" value="UniProtKB-ARBA"/>
</dbReference>
<evidence type="ECO:0000256" key="7">
    <source>
        <dbReference type="ARBA" id="ARBA00037228"/>
    </source>
</evidence>
<evidence type="ECO:0000313" key="10">
    <source>
        <dbReference type="Proteomes" id="UP000504603"/>
    </source>
</evidence>
<dbReference type="OrthoDB" id="1626802at2759"/>
<evidence type="ECO:0000256" key="8">
    <source>
        <dbReference type="SAM" id="MobiDB-lite"/>
    </source>
</evidence>
<keyword evidence="4" id="KW-0372">Hormone</keyword>
<protein>
    <submittedName>
        <fullName evidence="11">Uncharacterized protein LOC111008495</fullName>
    </submittedName>
</protein>
<keyword evidence="6" id="KW-1015">Disulfide bond</keyword>
<dbReference type="KEGG" id="mcha:111008495"/>
<dbReference type="AlphaFoldDB" id="A0A6J1C8U5"/>
<dbReference type="Proteomes" id="UP000504603">
    <property type="component" value="Unplaced"/>
</dbReference>